<dbReference type="InterPro" id="IPR006195">
    <property type="entry name" value="aa-tRNA-synth_II"/>
</dbReference>
<accession>A0A2W5N642</accession>
<organism evidence="10 11">
    <name type="scientific">Micavibrio aeruginosavorus</name>
    <dbReference type="NCBI Taxonomy" id="349221"/>
    <lineage>
        <taxon>Bacteria</taxon>
        <taxon>Pseudomonadati</taxon>
        <taxon>Bdellovibrionota</taxon>
        <taxon>Bdellovibrionia</taxon>
        <taxon>Bdellovibrionales</taxon>
        <taxon>Pseudobdellovibrionaceae</taxon>
        <taxon>Micavibrio</taxon>
    </lineage>
</organism>
<dbReference type="EMBL" id="QFQB01000002">
    <property type="protein sequence ID" value="PZQ48916.1"/>
    <property type="molecule type" value="Genomic_DNA"/>
</dbReference>
<dbReference type="EC" id="6.1.1.14" evidence="2"/>
<dbReference type="Pfam" id="PF03129">
    <property type="entry name" value="HGTP_anticodon"/>
    <property type="match status" value="1"/>
</dbReference>
<dbReference type="GO" id="GO:0005737">
    <property type="term" value="C:cytoplasm"/>
    <property type="evidence" value="ECO:0007669"/>
    <property type="project" value="InterPro"/>
</dbReference>
<dbReference type="NCBIfam" id="TIGR00389">
    <property type="entry name" value="glyS_dimeric"/>
    <property type="match status" value="1"/>
</dbReference>
<evidence type="ECO:0000313" key="10">
    <source>
        <dbReference type="EMBL" id="PZQ48916.1"/>
    </source>
</evidence>
<evidence type="ECO:0000313" key="11">
    <source>
        <dbReference type="Proteomes" id="UP000249417"/>
    </source>
</evidence>
<evidence type="ECO:0000259" key="9">
    <source>
        <dbReference type="PROSITE" id="PS50862"/>
    </source>
</evidence>
<evidence type="ECO:0000256" key="7">
    <source>
        <dbReference type="ARBA" id="ARBA00022917"/>
    </source>
</evidence>
<dbReference type="NCBIfam" id="NF003211">
    <property type="entry name" value="PRK04173.1"/>
    <property type="match status" value="1"/>
</dbReference>
<dbReference type="GO" id="GO:0006426">
    <property type="term" value="P:glycyl-tRNA aminoacylation"/>
    <property type="evidence" value="ECO:0007669"/>
    <property type="project" value="InterPro"/>
</dbReference>
<dbReference type="FunFam" id="3.40.50.800:FF:000002">
    <property type="entry name" value="Glycine--tRNA ligase"/>
    <property type="match status" value="1"/>
</dbReference>
<comment type="caution">
    <text evidence="10">The sequence shown here is derived from an EMBL/GenBank/DDBJ whole genome shotgun (WGS) entry which is preliminary data.</text>
</comment>
<dbReference type="PRINTS" id="PR01043">
    <property type="entry name" value="TRNASYNTHGLY"/>
</dbReference>
<keyword evidence="6" id="KW-0067">ATP-binding</keyword>
<dbReference type="InterPro" id="IPR027031">
    <property type="entry name" value="Gly-tRNA_synthase/POLG2"/>
</dbReference>
<evidence type="ECO:0000256" key="2">
    <source>
        <dbReference type="ARBA" id="ARBA00012829"/>
    </source>
</evidence>
<dbReference type="Proteomes" id="UP000249417">
    <property type="component" value="Unassembled WGS sequence"/>
</dbReference>
<dbReference type="InterPro" id="IPR036621">
    <property type="entry name" value="Anticodon-bd_dom_sf"/>
</dbReference>
<dbReference type="GO" id="GO:0004820">
    <property type="term" value="F:glycine-tRNA ligase activity"/>
    <property type="evidence" value="ECO:0007669"/>
    <property type="project" value="UniProtKB-EC"/>
</dbReference>
<evidence type="ECO:0000256" key="1">
    <source>
        <dbReference type="ARBA" id="ARBA00008226"/>
    </source>
</evidence>
<proteinExistence type="inferred from homology"/>
<dbReference type="Pfam" id="PF00587">
    <property type="entry name" value="tRNA-synt_2b"/>
    <property type="match status" value="1"/>
</dbReference>
<keyword evidence="5" id="KW-0547">Nucleotide-binding</keyword>
<dbReference type="PROSITE" id="PS50862">
    <property type="entry name" value="AA_TRNA_LIGASE_II"/>
    <property type="match status" value="1"/>
</dbReference>
<sequence length="501" mass="57143">MKDIVALCKRRGFVFPASDIYGGINGFWDYGPLGVELKNNLRDLWWRRMVTCPPIGPDGHPVQIVGVDSSIIQNPKAWVASGHVGGFSDPMVDCRETKLRYREDKLKVATVVDKKGDNFYVAFDEDADADAIQKRMKKLGISYEAGAKMGAFEKMYKDVPEFLEKVIGPDASKVGTLTPPKQFNLMFETYVGATQSEDSKAYLRPETAQGIFLNYKNVLDSSRVKVPFGIAQIGKAFRNEVNPRNFIFRSREFEQMELEWFCHPDEAAIWQKFWFEERTKFWKDLGLSDENLQMRKHDQDELSHYAKAGLGTADIEYKFPFTAPDFGELEGVAHRCDFDLNAHQSHSGTKMEYIDPEDPKNRYIPHVIEPAAGLTRGVLAILCEAYTIDPNRPSGVYLNFHPKIAPKKAAILPLTAKDGQPEKAEKLYMELREEFPVDLDIKQNIGKRYARQDEIGTPFCFTIDNDTMADDTVTVRERNTMAQERINMSQVSNYLHEKMKV</sequence>
<evidence type="ECO:0000256" key="6">
    <source>
        <dbReference type="ARBA" id="ARBA00022840"/>
    </source>
</evidence>
<evidence type="ECO:0000256" key="3">
    <source>
        <dbReference type="ARBA" id="ARBA00022490"/>
    </source>
</evidence>
<feature type="domain" description="Aminoacyl-transfer RNA synthetases class-II family profile" evidence="9">
    <location>
        <begin position="158"/>
        <end position="390"/>
    </location>
</feature>
<evidence type="ECO:0000256" key="5">
    <source>
        <dbReference type="ARBA" id="ARBA00022741"/>
    </source>
</evidence>
<dbReference type="InterPro" id="IPR002315">
    <property type="entry name" value="tRNA-synt_gly"/>
</dbReference>
<dbReference type="GO" id="GO:0070062">
    <property type="term" value="C:extracellular exosome"/>
    <property type="evidence" value="ECO:0007669"/>
    <property type="project" value="UniProtKB-ARBA"/>
</dbReference>
<keyword evidence="4 10" id="KW-0436">Ligase</keyword>
<name>A0A2W5N642_9BACT</name>
<dbReference type="GO" id="GO:0015966">
    <property type="term" value="P:diadenosine tetraphosphate biosynthetic process"/>
    <property type="evidence" value="ECO:0007669"/>
    <property type="project" value="UniProtKB-ARBA"/>
</dbReference>
<dbReference type="SUPFAM" id="SSF55681">
    <property type="entry name" value="Class II aaRS and biotin synthetases"/>
    <property type="match status" value="1"/>
</dbReference>
<dbReference type="PANTHER" id="PTHR10745">
    <property type="entry name" value="GLYCYL-TRNA SYNTHETASE/DNA POLYMERASE SUBUNIT GAMMA-2"/>
    <property type="match status" value="1"/>
</dbReference>
<dbReference type="InterPro" id="IPR004154">
    <property type="entry name" value="Anticodon-bd"/>
</dbReference>
<dbReference type="Gene3D" id="3.30.930.10">
    <property type="entry name" value="Bira Bifunctional Protein, Domain 2"/>
    <property type="match status" value="1"/>
</dbReference>
<evidence type="ECO:0000256" key="4">
    <source>
        <dbReference type="ARBA" id="ARBA00022598"/>
    </source>
</evidence>
<protein>
    <recommendedName>
        <fullName evidence="2">glycine--tRNA ligase</fullName>
        <ecNumber evidence="2">6.1.1.14</ecNumber>
    </recommendedName>
</protein>
<dbReference type="GO" id="GO:0005524">
    <property type="term" value="F:ATP binding"/>
    <property type="evidence" value="ECO:0007669"/>
    <property type="project" value="UniProtKB-KW"/>
</dbReference>
<keyword evidence="3" id="KW-0963">Cytoplasm</keyword>
<dbReference type="CDD" id="cd00774">
    <property type="entry name" value="GlyRS-like_core"/>
    <property type="match status" value="1"/>
</dbReference>
<evidence type="ECO:0000256" key="8">
    <source>
        <dbReference type="ARBA" id="ARBA00023146"/>
    </source>
</evidence>
<dbReference type="PANTHER" id="PTHR10745:SF8">
    <property type="entry name" value="DNA POLYMERASE SUBUNIT GAMMA-2, MITOCHONDRIAL"/>
    <property type="match status" value="1"/>
</dbReference>
<dbReference type="AlphaFoldDB" id="A0A2W5N642"/>
<gene>
    <name evidence="10" type="ORF">DI551_00810</name>
</gene>
<dbReference type="GO" id="GO:0004081">
    <property type="term" value="F:bis(5'-nucleosyl)-tetraphosphatase (asymmetrical) activity"/>
    <property type="evidence" value="ECO:0007669"/>
    <property type="project" value="UniProtKB-ARBA"/>
</dbReference>
<dbReference type="InterPro" id="IPR033731">
    <property type="entry name" value="GlyRS-like_core"/>
</dbReference>
<reference evidence="10 11" key="1">
    <citation type="submission" date="2017-08" db="EMBL/GenBank/DDBJ databases">
        <title>Infants hospitalized years apart are colonized by the same room-sourced microbial strains.</title>
        <authorList>
            <person name="Brooks B."/>
            <person name="Olm M.R."/>
            <person name="Firek B.A."/>
            <person name="Baker R."/>
            <person name="Thomas B.C."/>
            <person name="Morowitz M.J."/>
            <person name="Banfield J.F."/>
        </authorList>
    </citation>
    <scope>NUCLEOTIDE SEQUENCE [LARGE SCALE GENOMIC DNA]</scope>
    <source>
        <strain evidence="10">S2_005_002_R2_29</strain>
    </source>
</reference>
<dbReference type="InterPro" id="IPR002314">
    <property type="entry name" value="aa-tRNA-synt_IIb"/>
</dbReference>
<dbReference type="SUPFAM" id="SSF52954">
    <property type="entry name" value="Class II aaRS ABD-related"/>
    <property type="match status" value="1"/>
</dbReference>
<dbReference type="GO" id="GO:1990742">
    <property type="term" value="C:microvesicle"/>
    <property type="evidence" value="ECO:0007669"/>
    <property type="project" value="UniProtKB-ARBA"/>
</dbReference>
<comment type="similarity">
    <text evidence="1">Belongs to the class-II aminoacyl-tRNA synthetase family.</text>
</comment>
<dbReference type="Gene3D" id="3.40.50.800">
    <property type="entry name" value="Anticodon-binding domain"/>
    <property type="match status" value="1"/>
</dbReference>
<dbReference type="InterPro" id="IPR045864">
    <property type="entry name" value="aa-tRNA-synth_II/BPL/LPL"/>
</dbReference>
<keyword evidence="7" id="KW-0648">Protein biosynthesis</keyword>
<keyword evidence="8" id="KW-0030">Aminoacyl-tRNA synthetase</keyword>